<keyword evidence="5" id="KW-1185">Reference proteome</keyword>
<dbReference type="EMBL" id="CP001720">
    <property type="protein sequence ID" value="ACV63068.1"/>
    <property type="molecule type" value="Genomic_DNA"/>
</dbReference>
<dbReference type="HOGENOM" id="CLU_108798_0_0_9"/>
<dbReference type="RefSeq" id="WP_015757769.1">
    <property type="nucleotide sequence ID" value="NC_013216.1"/>
</dbReference>
<feature type="domain" description="Helix-turn-helix type 11" evidence="3">
    <location>
        <begin position="3"/>
        <end position="55"/>
    </location>
</feature>
<keyword evidence="1" id="KW-0533">Nickel</keyword>
<gene>
    <name evidence="4" type="ordered locus">Dtox_2254</name>
</gene>
<reference evidence="4 5" key="1">
    <citation type="journal article" date="2009" name="Stand. Genomic Sci.">
        <title>Complete genome sequence of Desulfotomaculum acetoxidans type strain (5575).</title>
        <authorList>
            <person name="Spring S."/>
            <person name="Lapidus A."/>
            <person name="Schroder M."/>
            <person name="Gleim D."/>
            <person name="Sims D."/>
            <person name="Meincke L."/>
            <person name="Glavina Del Rio T."/>
            <person name="Tice H."/>
            <person name="Copeland A."/>
            <person name="Cheng J.F."/>
            <person name="Lucas S."/>
            <person name="Chen F."/>
            <person name="Nolan M."/>
            <person name="Bruce D."/>
            <person name="Goodwin L."/>
            <person name="Pitluck S."/>
            <person name="Ivanova N."/>
            <person name="Mavromatis K."/>
            <person name="Mikhailova N."/>
            <person name="Pati A."/>
            <person name="Chen A."/>
            <person name="Palaniappan K."/>
            <person name="Land M."/>
            <person name="Hauser L."/>
            <person name="Chang Y.J."/>
            <person name="Jeffries C.D."/>
            <person name="Chain P."/>
            <person name="Saunders E."/>
            <person name="Brettin T."/>
            <person name="Detter J.C."/>
            <person name="Goker M."/>
            <person name="Bristow J."/>
            <person name="Eisen J.A."/>
            <person name="Markowitz V."/>
            <person name="Hugenholtz P."/>
            <person name="Kyrpides N.C."/>
            <person name="Klenk H.P."/>
            <person name="Han C."/>
        </authorList>
    </citation>
    <scope>NUCLEOTIDE SEQUENCE [LARGE SCALE GENOMIC DNA]</scope>
    <source>
        <strain evidence="5">ATCC 49208 / DSM 771 / VKM B-1644</strain>
    </source>
</reference>
<feature type="binding site" evidence="1">
    <location>
        <position position="143"/>
    </location>
    <ligand>
        <name>Ni(2+)</name>
        <dbReference type="ChEBI" id="CHEBI:49786"/>
    </ligand>
</feature>
<dbReference type="InterPro" id="IPR036388">
    <property type="entry name" value="WH-like_DNA-bd_sf"/>
</dbReference>
<dbReference type="STRING" id="485916.Dtox_2254"/>
<dbReference type="InterPro" id="IPR013196">
    <property type="entry name" value="HTH_11"/>
</dbReference>
<sequence>MDRKENILQILQSSSKPVTGNEMAKILGVSRQVVVQDVAILRAQGIHIMATPQGYLLINHGAENSKRAVLAVKHMPEETEEELNILVDHNIRIIDVIIDHQIYGELRGFLMLNTRADVKKFIENIKAEKATLLSSLTGGVHLHTVEYEDDLNLQKAKEKLSQYNFLAKS</sequence>
<dbReference type="Proteomes" id="UP000002217">
    <property type="component" value="Chromosome"/>
</dbReference>
<feature type="binding site" evidence="1">
    <location>
        <position position="141"/>
    </location>
    <ligand>
        <name>Ni(2+)</name>
        <dbReference type="ChEBI" id="CHEBI:49786"/>
    </ligand>
</feature>
<dbReference type="InterPro" id="IPR036390">
    <property type="entry name" value="WH_DNA-bd_sf"/>
</dbReference>
<evidence type="ECO:0000256" key="1">
    <source>
        <dbReference type="PIRSR" id="PIRSR037847-1"/>
    </source>
</evidence>
<dbReference type="InterPro" id="IPR004173">
    <property type="entry name" value="3H_domain"/>
</dbReference>
<accession>C8VZU0</accession>
<feature type="binding site" evidence="1">
    <location>
        <position position="82"/>
    </location>
    <ligand>
        <name>Ni(2+)</name>
        <dbReference type="ChEBI" id="CHEBI:49786"/>
    </ligand>
</feature>
<name>C8VZU0_DESAS</name>
<dbReference type="eggNOG" id="COG1827">
    <property type="taxonomic scope" value="Bacteria"/>
</dbReference>
<proteinExistence type="predicted"/>
<dbReference type="PANTHER" id="PTHR40068">
    <property type="entry name" value="TRANSCRIPTION REPRESSOR NIAR-RELATED"/>
    <property type="match status" value="1"/>
</dbReference>
<dbReference type="InterPro" id="IPR035922">
    <property type="entry name" value="3H_dom_sf"/>
</dbReference>
<evidence type="ECO:0000313" key="5">
    <source>
        <dbReference type="Proteomes" id="UP000002217"/>
    </source>
</evidence>
<dbReference type="GO" id="GO:0046872">
    <property type="term" value="F:metal ion binding"/>
    <property type="evidence" value="ECO:0007669"/>
    <property type="project" value="UniProtKB-KW"/>
</dbReference>
<evidence type="ECO:0000259" key="3">
    <source>
        <dbReference type="Pfam" id="PF08279"/>
    </source>
</evidence>
<protein>
    <submittedName>
        <fullName evidence="4">Helix-turn-helix type 11 domain protein</fullName>
    </submittedName>
</protein>
<dbReference type="OrthoDB" id="9792661at2"/>
<organism evidence="4 5">
    <name type="scientific">Desulfofarcimen acetoxidans (strain ATCC 49208 / DSM 771 / KCTC 5769 / VKM B-1644 / 5575)</name>
    <name type="common">Desulfotomaculum acetoxidans</name>
    <dbReference type="NCBI Taxonomy" id="485916"/>
    <lineage>
        <taxon>Bacteria</taxon>
        <taxon>Bacillati</taxon>
        <taxon>Bacillota</taxon>
        <taxon>Clostridia</taxon>
        <taxon>Eubacteriales</taxon>
        <taxon>Peptococcaceae</taxon>
        <taxon>Desulfofarcimen</taxon>
    </lineage>
</organism>
<dbReference type="KEGG" id="dae:Dtox_2254"/>
<dbReference type="Pfam" id="PF08279">
    <property type="entry name" value="HTH_11"/>
    <property type="match status" value="1"/>
</dbReference>
<dbReference type="Gene3D" id="3.30.1340.20">
    <property type="entry name" value="3H domain"/>
    <property type="match status" value="1"/>
</dbReference>
<dbReference type="PIRSF" id="PIRSF037847">
    <property type="entry name" value="NiaR"/>
    <property type="match status" value="1"/>
</dbReference>
<dbReference type="PANTHER" id="PTHR40068:SF1">
    <property type="entry name" value="TRANSCRIPTION REPRESSOR NIAR-RELATED"/>
    <property type="match status" value="1"/>
</dbReference>
<evidence type="ECO:0000313" key="4">
    <source>
        <dbReference type="EMBL" id="ACV63068.1"/>
    </source>
</evidence>
<dbReference type="SUPFAM" id="SSF46785">
    <property type="entry name" value="Winged helix' DNA-binding domain"/>
    <property type="match status" value="1"/>
</dbReference>
<evidence type="ECO:0000259" key="2">
    <source>
        <dbReference type="Pfam" id="PF02829"/>
    </source>
</evidence>
<dbReference type="InterPro" id="IPR026043">
    <property type="entry name" value="NadR"/>
</dbReference>
<dbReference type="SUPFAM" id="SSF75500">
    <property type="entry name" value="Putative transcriptional regulator TM1602, C-terminal domain"/>
    <property type="match status" value="1"/>
</dbReference>
<dbReference type="Pfam" id="PF02829">
    <property type="entry name" value="3H"/>
    <property type="match status" value="1"/>
</dbReference>
<dbReference type="AlphaFoldDB" id="C8VZU0"/>
<keyword evidence="1" id="KW-0479">Metal-binding</keyword>
<feature type="domain" description="3H" evidence="2">
    <location>
        <begin position="71"/>
        <end position="166"/>
    </location>
</feature>
<dbReference type="Gene3D" id="1.10.10.10">
    <property type="entry name" value="Winged helix-like DNA-binding domain superfamily/Winged helix DNA-binding domain"/>
    <property type="match status" value="1"/>
</dbReference>
<feature type="binding site" evidence="1">
    <location>
        <position position="74"/>
    </location>
    <ligand>
        <name>Ni(2+)</name>
        <dbReference type="ChEBI" id="CHEBI:49786"/>
    </ligand>
</feature>